<organism evidence="3 4">
    <name type="scientific">Listeria weihenstephanensis</name>
    <dbReference type="NCBI Taxonomy" id="1006155"/>
    <lineage>
        <taxon>Bacteria</taxon>
        <taxon>Bacillati</taxon>
        <taxon>Bacillota</taxon>
        <taxon>Bacilli</taxon>
        <taxon>Bacillales</taxon>
        <taxon>Listeriaceae</taxon>
        <taxon>Listeria</taxon>
    </lineage>
</organism>
<dbReference type="Proteomes" id="UP000564536">
    <property type="component" value="Unassembled WGS sequence"/>
</dbReference>
<name>A0A841Z9E3_9LIST</name>
<sequence>MFELLRGIKFSNALFDTNIKFNLLDGKKSLVRMTAIYGKNGSGKSTITKAFSKIIDSNIENISSAELYDDSGKTILATEEMKNQIFIFNEEYIEKNVRLQSSGLETIVMFGEQANLASQIKTLETELVKERENYNVQENICKEYKDIRNVKSPQLYWDNMQKKLRETNNWAERGSKIKTSKTNLPVNDSVVKKIISLTPSKTREELQSEYDRKFSELIHISGDWKKITTPVIKPEIHFDEEQILNLLSEKIEQPKLTDRDKVILDLSTNGKQDHFIEIREEFKNPLLTECPYCLQELSNSYKESLLISVEKVLNEAVDEHIESLRKAKISPIDTDFSLFNNLDAATLQTCKDKKEKINSIVEKYNKLIDSKISNVYQSVEAQPLKITKAISDFNLSMSTLEELRTTYNGKFDKKDLIKNSLLKLNDEIAHYDLKDENSLYQTFRLEQRSDDQKLEQLRLTGIEKKGQLEELIQKQKSVHIAVDFINRGLQYVFFSNKRLSIIAKDDKYMLHSNGRAVKPIDISCGERNILALCYFFTSMMSDVNEKDVYQSESLIIIDDPVSSFDLESKVGILSYLKSEFLKIILGNEKSKIIIFSHELATIYDLEKQFEEISKAEKIKFNYLPKRTFSTIQELSNFKLVEFLPYRNEYTSLLEIIYQYAMQQNSDEYELVIGNIMRRTLEAFATFEYRMGIAEISYDQTILSSMNNQKYSDYFENLMYRLILHGESHSEEHIKSLQDLNFYSTVSSAEKQRTAKDILCLIYVLNSQHLKAHFKKYDSKANPIPMIENWCNDILTANESISLVTDNIVEKQTGILY</sequence>
<dbReference type="RefSeq" id="WP_185427229.1">
    <property type="nucleotide sequence ID" value="NZ_JAARRL010000030.1"/>
</dbReference>
<protein>
    <submittedName>
        <fullName evidence="3">AAA family ATPase</fullName>
    </submittedName>
</protein>
<reference evidence="3 4" key="1">
    <citation type="submission" date="2020-03" db="EMBL/GenBank/DDBJ databases">
        <title>Soil Listeria distribution.</title>
        <authorList>
            <person name="Liao J."/>
            <person name="Wiedmann M."/>
        </authorList>
    </citation>
    <scope>NUCLEOTIDE SEQUENCE [LARGE SCALE GENOMIC DNA]</scope>
    <source>
        <strain evidence="3 4">FSL L7-1523</strain>
    </source>
</reference>
<feature type="coiled-coil region" evidence="1">
    <location>
        <begin position="113"/>
        <end position="140"/>
    </location>
</feature>
<dbReference type="SUPFAM" id="SSF52540">
    <property type="entry name" value="P-loop containing nucleoside triphosphate hydrolases"/>
    <property type="match status" value="1"/>
</dbReference>
<comment type="caution">
    <text evidence="3">The sequence shown here is derived from an EMBL/GenBank/DDBJ whole genome shotgun (WGS) entry which is preliminary data.</text>
</comment>
<dbReference type="AlphaFoldDB" id="A0A841Z9E3"/>
<evidence type="ECO:0000313" key="3">
    <source>
        <dbReference type="EMBL" id="MBC1501820.1"/>
    </source>
</evidence>
<dbReference type="InterPro" id="IPR027417">
    <property type="entry name" value="P-loop_NTPase"/>
</dbReference>
<dbReference type="EMBL" id="JAARRL010000030">
    <property type="protein sequence ID" value="MBC1501820.1"/>
    <property type="molecule type" value="Genomic_DNA"/>
</dbReference>
<gene>
    <name evidence="3" type="ORF">HB943_14560</name>
</gene>
<proteinExistence type="predicted"/>
<dbReference type="Pfam" id="PF13166">
    <property type="entry name" value="AAA_13"/>
    <property type="match status" value="1"/>
</dbReference>
<evidence type="ECO:0000313" key="4">
    <source>
        <dbReference type="Proteomes" id="UP000564536"/>
    </source>
</evidence>
<accession>A0A841Z9E3</accession>
<evidence type="ECO:0000259" key="2">
    <source>
        <dbReference type="Pfam" id="PF13166"/>
    </source>
</evidence>
<keyword evidence="1" id="KW-0175">Coiled coil</keyword>
<dbReference type="InterPro" id="IPR026866">
    <property type="entry name" value="CR006_AAA"/>
</dbReference>
<feature type="domain" description="Protein CR006 P-loop" evidence="2">
    <location>
        <begin position="30"/>
        <end position="733"/>
    </location>
</feature>
<evidence type="ECO:0000256" key="1">
    <source>
        <dbReference type="SAM" id="Coils"/>
    </source>
</evidence>